<reference evidence="1 2" key="1">
    <citation type="journal article" date="2021" name="Appl. Environ. Microbiol.">
        <title>Genetic linkage and physical mapping for an oyster mushroom Pleurotus cornucopiae and QTL analysis for the trait cap color.</title>
        <authorList>
            <person name="Zhang Y."/>
            <person name="Gao W."/>
            <person name="Sonnenberg A."/>
            <person name="Chen Q."/>
            <person name="Zhang J."/>
            <person name="Huang C."/>
        </authorList>
    </citation>
    <scope>NUCLEOTIDE SEQUENCE [LARGE SCALE GENOMIC DNA]</scope>
    <source>
        <strain evidence="1">CCMSSC00406</strain>
    </source>
</reference>
<proteinExistence type="predicted"/>
<dbReference type="EMBL" id="WQMT02000002">
    <property type="protein sequence ID" value="KAG9225616.1"/>
    <property type="molecule type" value="Genomic_DNA"/>
</dbReference>
<evidence type="ECO:0000313" key="1">
    <source>
        <dbReference type="EMBL" id="KAG9225616.1"/>
    </source>
</evidence>
<organism evidence="1 2">
    <name type="scientific">Pleurotus cornucopiae</name>
    <name type="common">Cornucopia mushroom</name>
    <dbReference type="NCBI Taxonomy" id="5321"/>
    <lineage>
        <taxon>Eukaryota</taxon>
        <taxon>Fungi</taxon>
        <taxon>Dikarya</taxon>
        <taxon>Basidiomycota</taxon>
        <taxon>Agaricomycotina</taxon>
        <taxon>Agaricomycetes</taxon>
        <taxon>Agaricomycetidae</taxon>
        <taxon>Agaricales</taxon>
        <taxon>Pleurotineae</taxon>
        <taxon>Pleurotaceae</taxon>
        <taxon>Pleurotus</taxon>
    </lineage>
</organism>
<dbReference type="Proteomes" id="UP000824881">
    <property type="component" value="Unassembled WGS sequence"/>
</dbReference>
<evidence type="ECO:0000313" key="2">
    <source>
        <dbReference type="Proteomes" id="UP000824881"/>
    </source>
</evidence>
<sequence>MALLPLHSSAALIVAINSRVRNVYLKCGHSQTLPDQLNQCDSPRCKFSPYHPSSCQPPACTKTCIQYRGYPEQYSPNIDGLCPACLGGAKRR</sequence>
<protein>
    <submittedName>
        <fullName evidence="1">Uncharacterized protein</fullName>
    </submittedName>
</protein>
<comment type="caution">
    <text evidence="1">The sequence shown here is derived from an EMBL/GenBank/DDBJ whole genome shotgun (WGS) entry which is preliminary data.</text>
</comment>
<name>A0ACB7J6K2_PLECO</name>
<accession>A0ACB7J6K2</accession>
<gene>
    <name evidence="1" type="ORF">CCMSSC00406_0003119</name>
</gene>
<keyword evidence="2" id="KW-1185">Reference proteome</keyword>